<reference evidence="1 2" key="1">
    <citation type="submission" date="2017-07" db="EMBL/GenBank/DDBJ databases">
        <title>First draft Genome Sequence of Nocardia cerradoensis isolated from human infection.</title>
        <authorList>
            <person name="Carrasco G."/>
        </authorList>
    </citation>
    <scope>NUCLEOTIDE SEQUENCE [LARGE SCALE GENOMIC DNA]</scope>
    <source>
        <strain evidence="1 2">CNM20130759</strain>
    </source>
</reference>
<keyword evidence="2" id="KW-1185">Reference proteome</keyword>
<dbReference type="InterPro" id="IPR000871">
    <property type="entry name" value="Beta-lactam_class-A"/>
</dbReference>
<name>A0A231GV05_9NOCA</name>
<dbReference type="GO" id="GO:0030655">
    <property type="term" value="P:beta-lactam antibiotic catabolic process"/>
    <property type="evidence" value="ECO:0007669"/>
    <property type="project" value="InterPro"/>
</dbReference>
<dbReference type="SUPFAM" id="SSF56601">
    <property type="entry name" value="beta-lactamase/transpeptidase-like"/>
    <property type="match status" value="1"/>
</dbReference>
<gene>
    <name evidence="1" type="primary">lppW_2</name>
    <name evidence="1" type="ORF">B7C42_07398</name>
</gene>
<evidence type="ECO:0000313" key="1">
    <source>
        <dbReference type="EMBL" id="OXR40460.1"/>
    </source>
</evidence>
<keyword evidence="1" id="KW-0449">Lipoprotein</keyword>
<dbReference type="PANTHER" id="PTHR35333:SF3">
    <property type="entry name" value="BETA-LACTAMASE-TYPE TRANSPEPTIDASE FOLD CONTAINING PROTEIN"/>
    <property type="match status" value="1"/>
</dbReference>
<dbReference type="Proteomes" id="UP000215506">
    <property type="component" value="Unassembled WGS sequence"/>
</dbReference>
<dbReference type="AlphaFoldDB" id="A0A231GV05"/>
<protein>
    <submittedName>
        <fullName evidence="1">Putative lipoprotein LppW</fullName>
    </submittedName>
</protein>
<dbReference type="PANTHER" id="PTHR35333">
    <property type="entry name" value="BETA-LACTAMASE"/>
    <property type="match status" value="1"/>
</dbReference>
<sequence>MEDMSTLSGRPRRRALAVAAFAVVLAISGIVVAHVATGTAAAHPGSGTVGAVADTVGADAPAIPTAAQPISPNPVAQQMRNTILTAEPGSQVGIDVVDTSTGATLVGLNTDQQFYTASVVKLLIALDELKSLNWQPDPDTAALLSQMLSASDDDIADALWDTDGGPDIVARVAADIGLGATQPPDDPAQWGETLTTPADVVRIYHYIGAEIPQPARDLILTALHQASATAADGTDQYFGIPDALTGTDWAIKQGWMSLDDSTTLNTTGLVSADPARPGRYVVVVLTTQPAGTAWTTGGAAVTAAVAALRQTLAPTSAVAAASAETVTCSRTCPVG</sequence>
<dbReference type="EMBL" id="NGAF01000031">
    <property type="protein sequence ID" value="OXR40460.1"/>
    <property type="molecule type" value="Genomic_DNA"/>
</dbReference>
<dbReference type="GO" id="GO:0046677">
    <property type="term" value="P:response to antibiotic"/>
    <property type="evidence" value="ECO:0007669"/>
    <property type="project" value="InterPro"/>
</dbReference>
<comment type="caution">
    <text evidence="1">The sequence shown here is derived from an EMBL/GenBank/DDBJ whole genome shotgun (WGS) entry which is preliminary data.</text>
</comment>
<dbReference type="InterPro" id="IPR012338">
    <property type="entry name" value="Beta-lactam/transpept-like"/>
</dbReference>
<proteinExistence type="predicted"/>
<accession>A0A231GV05</accession>
<dbReference type="GO" id="GO:0008800">
    <property type="term" value="F:beta-lactamase activity"/>
    <property type="evidence" value="ECO:0007669"/>
    <property type="project" value="InterPro"/>
</dbReference>
<evidence type="ECO:0000313" key="2">
    <source>
        <dbReference type="Proteomes" id="UP000215506"/>
    </source>
</evidence>
<organism evidence="1 2">
    <name type="scientific">Nocardia cerradoensis</name>
    <dbReference type="NCBI Taxonomy" id="85688"/>
    <lineage>
        <taxon>Bacteria</taxon>
        <taxon>Bacillati</taxon>
        <taxon>Actinomycetota</taxon>
        <taxon>Actinomycetes</taxon>
        <taxon>Mycobacteriales</taxon>
        <taxon>Nocardiaceae</taxon>
        <taxon>Nocardia</taxon>
    </lineage>
</organism>
<dbReference type="Gene3D" id="3.40.710.10">
    <property type="entry name" value="DD-peptidase/beta-lactamase superfamily"/>
    <property type="match status" value="1"/>
</dbReference>